<protein>
    <submittedName>
        <fullName evidence="2">Uncharacterized protein</fullName>
    </submittedName>
</protein>
<proteinExistence type="predicted"/>
<feature type="region of interest" description="Disordered" evidence="1">
    <location>
        <begin position="28"/>
        <end position="57"/>
    </location>
</feature>
<gene>
    <name evidence="2" type="ORF">DAT39_008571</name>
</gene>
<evidence type="ECO:0000313" key="2">
    <source>
        <dbReference type="EMBL" id="KAF5901750.1"/>
    </source>
</evidence>
<accession>A0A8J4TTT2</accession>
<evidence type="ECO:0000313" key="3">
    <source>
        <dbReference type="Proteomes" id="UP000727407"/>
    </source>
</evidence>
<dbReference type="EMBL" id="QNUK01000106">
    <property type="protein sequence ID" value="KAF5901750.1"/>
    <property type="molecule type" value="Genomic_DNA"/>
</dbReference>
<feature type="non-terminal residue" evidence="2">
    <location>
        <position position="57"/>
    </location>
</feature>
<organism evidence="2 3">
    <name type="scientific">Clarias magur</name>
    <name type="common">Asian catfish</name>
    <name type="synonym">Macropteronotus magur</name>
    <dbReference type="NCBI Taxonomy" id="1594786"/>
    <lineage>
        <taxon>Eukaryota</taxon>
        <taxon>Metazoa</taxon>
        <taxon>Chordata</taxon>
        <taxon>Craniata</taxon>
        <taxon>Vertebrata</taxon>
        <taxon>Euteleostomi</taxon>
        <taxon>Actinopterygii</taxon>
        <taxon>Neopterygii</taxon>
        <taxon>Teleostei</taxon>
        <taxon>Ostariophysi</taxon>
        <taxon>Siluriformes</taxon>
        <taxon>Clariidae</taxon>
        <taxon>Clarias</taxon>
    </lineage>
</organism>
<comment type="caution">
    <text evidence="2">The sequence shown here is derived from an EMBL/GenBank/DDBJ whole genome shotgun (WGS) entry which is preliminary data.</text>
</comment>
<reference evidence="2" key="1">
    <citation type="submission" date="2020-07" db="EMBL/GenBank/DDBJ databases">
        <title>Clarias magur genome sequencing, assembly and annotation.</title>
        <authorList>
            <person name="Kushwaha B."/>
            <person name="Kumar R."/>
            <person name="Das P."/>
            <person name="Joshi C.G."/>
            <person name="Kumar D."/>
            <person name="Nagpure N.S."/>
            <person name="Pandey M."/>
            <person name="Agarwal S."/>
            <person name="Srivastava S."/>
            <person name="Singh M."/>
            <person name="Sahoo L."/>
            <person name="Jayasankar P."/>
            <person name="Meher P.K."/>
            <person name="Koringa P.G."/>
            <person name="Iquebal M.A."/>
            <person name="Das S.P."/>
            <person name="Bit A."/>
            <person name="Patnaik S."/>
            <person name="Patel N."/>
            <person name="Shah T.M."/>
            <person name="Hinsu A."/>
            <person name="Jena J.K."/>
        </authorList>
    </citation>
    <scope>NUCLEOTIDE SEQUENCE</scope>
    <source>
        <strain evidence="2">CIFAMagur01</strain>
        <tissue evidence="2">Testis</tissue>
    </source>
</reference>
<sequence>MSSRRGEADAFKKHVVPVKKRLEELKCSLSPLSESLPHSAEERASNGPTQRPDLSER</sequence>
<dbReference type="Proteomes" id="UP000727407">
    <property type="component" value="Unassembled WGS sequence"/>
</dbReference>
<name>A0A8J4TTT2_CLAMG</name>
<feature type="compositionally biased region" description="Low complexity" evidence="1">
    <location>
        <begin position="28"/>
        <end position="38"/>
    </location>
</feature>
<evidence type="ECO:0000256" key="1">
    <source>
        <dbReference type="SAM" id="MobiDB-lite"/>
    </source>
</evidence>
<dbReference type="AlphaFoldDB" id="A0A8J4TTT2"/>
<keyword evidence="3" id="KW-1185">Reference proteome</keyword>